<dbReference type="HOGENOM" id="CLU_3014703_0_0_1"/>
<reference evidence="3" key="1">
    <citation type="journal article" date="2008" name="PLoS Genet.">
        <title>Genomic islands in the pathogenic filamentous fungus Aspergillus fumigatus.</title>
        <authorList>
            <person name="Fedorova N.D."/>
            <person name="Khaldi N."/>
            <person name="Joardar V.S."/>
            <person name="Maiti R."/>
            <person name="Amedeo P."/>
            <person name="Anderson M.J."/>
            <person name="Crabtree J."/>
            <person name="Silva J.C."/>
            <person name="Badger J.H."/>
            <person name="Albarraq A."/>
            <person name="Angiuoli S."/>
            <person name="Bussey H."/>
            <person name="Bowyer P."/>
            <person name="Cotty P.J."/>
            <person name="Dyer P.S."/>
            <person name="Egan A."/>
            <person name="Galens K."/>
            <person name="Fraser-Liggett C.M."/>
            <person name="Haas B.J."/>
            <person name="Inman J.M."/>
            <person name="Kent R."/>
            <person name="Lemieux S."/>
            <person name="Malavazi I."/>
            <person name="Orvis J."/>
            <person name="Roemer T."/>
            <person name="Ronning C.M."/>
            <person name="Sundaram J.P."/>
            <person name="Sutton G."/>
            <person name="Turner G."/>
            <person name="Venter J.C."/>
            <person name="White O.R."/>
            <person name="Whitty B.R."/>
            <person name="Youngman P."/>
            <person name="Wolfe K.H."/>
            <person name="Goldman G.H."/>
            <person name="Wortman J.R."/>
            <person name="Jiang B."/>
            <person name="Denning D.W."/>
            <person name="Nierman W.C."/>
        </authorList>
    </citation>
    <scope>NUCLEOTIDE SEQUENCE [LARGE SCALE GENOMIC DNA]</scope>
    <source>
        <strain evidence="3">ATCC 1020 / DSM 3700 / CBS 544.65 / FGSC A1164 / JCM 1740 / NRRL 181 / WB 181</strain>
    </source>
</reference>
<dbReference type="KEGG" id="nfi:NFIA_009320"/>
<keyword evidence="3" id="KW-1185">Reference proteome</keyword>
<dbReference type="Proteomes" id="UP000006702">
    <property type="component" value="Unassembled WGS sequence"/>
</dbReference>
<dbReference type="GeneID" id="4591198"/>
<evidence type="ECO:0000256" key="1">
    <source>
        <dbReference type="SAM" id="MobiDB-lite"/>
    </source>
</evidence>
<feature type="region of interest" description="Disordered" evidence="1">
    <location>
        <begin position="1"/>
        <end position="20"/>
    </location>
</feature>
<protein>
    <submittedName>
        <fullName evidence="2">Uncharacterized protein</fullName>
    </submittedName>
</protein>
<accession>A1D1G0</accession>
<dbReference type="EMBL" id="DS027688">
    <property type="protein sequence ID" value="EAW22253.1"/>
    <property type="molecule type" value="Genomic_DNA"/>
</dbReference>
<proteinExistence type="predicted"/>
<gene>
    <name evidence="2" type="ORF">NFIA_009320</name>
</gene>
<dbReference type="AlphaFoldDB" id="A1D1G0"/>
<dbReference type="RefSeq" id="XP_001264150.1">
    <property type="nucleotide sequence ID" value="XM_001264149.1"/>
</dbReference>
<name>A1D1G0_NEOFI</name>
<sequence>MGRMAAEYGKDHELGTSSKHGMSTLSHFVLTGWVENGQENMHNSCLLYTRNTGPFG</sequence>
<organism evidence="2 3">
    <name type="scientific">Neosartorya fischeri (strain ATCC 1020 / DSM 3700 / CBS 544.65 / FGSC A1164 / JCM 1740 / NRRL 181 / WB 181)</name>
    <name type="common">Aspergillus fischerianus</name>
    <dbReference type="NCBI Taxonomy" id="331117"/>
    <lineage>
        <taxon>Eukaryota</taxon>
        <taxon>Fungi</taxon>
        <taxon>Dikarya</taxon>
        <taxon>Ascomycota</taxon>
        <taxon>Pezizomycotina</taxon>
        <taxon>Eurotiomycetes</taxon>
        <taxon>Eurotiomycetidae</taxon>
        <taxon>Eurotiales</taxon>
        <taxon>Aspergillaceae</taxon>
        <taxon>Aspergillus</taxon>
        <taxon>Aspergillus subgen. Fumigati</taxon>
    </lineage>
</organism>
<evidence type="ECO:0000313" key="2">
    <source>
        <dbReference type="EMBL" id="EAW22253.1"/>
    </source>
</evidence>
<dbReference type="VEuPathDB" id="FungiDB:NFIA_009320"/>
<evidence type="ECO:0000313" key="3">
    <source>
        <dbReference type="Proteomes" id="UP000006702"/>
    </source>
</evidence>